<dbReference type="Gramene" id="OIT33333">
    <property type="protein sequence ID" value="OIT33333"/>
    <property type="gene ID" value="A4A49_40679"/>
</dbReference>
<reference evidence="1" key="1">
    <citation type="submission" date="2016-11" db="EMBL/GenBank/DDBJ databases">
        <title>The genome of Nicotiana attenuata.</title>
        <authorList>
            <person name="Xu S."/>
            <person name="Brockmoeller T."/>
            <person name="Gaquerel E."/>
            <person name="Navarro A."/>
            <person name="Kuhl H."/>
            <person name="Gase K."/>
            <person name="Ling Z."/>
            <person name="Zhou W."/>
            <person name="Kreitzer C."/>
            <person name="Stanke M."/>
            <person name="Tang H."/>
            <person name="Lyons E."/>
            <person name="Pandey P."/>
            <person name="Pandey S.P."/>
            <person name="Timmermann B."/>
            <person name="Baldwin I.T."/>
        </authorList>
    </citation>
    <scope>NUCLEOTIDE SEQUENCE [LARGE SCALE GENOMIC DNA]</scope>
    <source>
        <strain evidence="1">UT</strain>
    </source>
</reference>
<gene>
    <name evidence="1" type="ORF">A4A49_40679</name>
</gene>
<comment type="caution">
    <text evidence="1">The sequence shown here is derived from an EMBL/GenBank/DDBJ whole genome shotgun (WGS) entry which is preliminary data.</text>
</comment>
<proteinExistence type="predicted"/>
<keyword evidence="2" id="KW-1185">Reference proteome</keyword>
<evidence type="ECO:0000313" key="1">
    <source>
        <dbReference type="EMBL" id="OIT33333.1"/>
    </source>
</evidence>
<dbReference type="AlphaFoldDB" id="A0A314KVE6"/>
<dbReference type="STRING" id="49451.A0A314KVE6"/>
<sequence length="85" mass="9543">MIAMRNLLPPEFLRDRSKVQQLVQLFDPVVRAVDGTAGEAVSMRVHSVLMLLRNAKDCRILLAKSKLSKFVLSFVKQVDLECSDG</sequence>
<evidence type="ECO:0000313" key="2">
    <source>
        <dbReference type="Proteomes" id="UP000187609"/>
    </source>
</evidence>
<protein>
    <submittedName>
        <fullName evidence="1">Uncharacterized protein</fullName>
    </submittedName>
</protein>
<organism evidence="1 2">
    <name type="scientific">Nicotiana attenuata</name>
    <name type="common">Coyote tobacco</name>
    <dbReference type="NCBI Taxonomy" id="49451"/>
    <lineage>
        <taxon>Eukaryota</taxon>
        <taxon>Viridiplantae</taxon>
        <taxon>Streptophyta</taxon>
        <taxon>Embryophyta</taxon>
        <taxon>Tracheophyta</taxon>
        <taxon>Spermatophyta</taxon>
        <taxon>Magnoliopsida</taxon>
        <taxon>eudicotyledons</taxon>
        <taxon>Gunneridae</taxon>
        <taxon>Pentapetalae</taxon>
        <taxon>asterids</taxon>
        <taxon>lamiids</taxon>
        <taxon>Solanales</taxon>
        <taxon>Solanaceae</taxon>
        <taxon>Nicotianoideae</taxon>
        <taxon>Nicotianeae</taxon>
        <taxon>Nicotiana</taxon>
    </lineage>
</organism>
<dbReference type="EMBL" id="MJEQ01000899">
    <property type="protein sequence ID" value="OIT33333.1"/>
    <property type="molecule type" value="Genomic_DNA"/>
</dbReference>
<accession>A0A314KVE6</accession>
<name>A0A314KVE6_NICAT</name>
<dbReference type="Proteomes" id="UP000187609">
    <property type="component" value="Unassembled WGS sequence"/>
</dbReference>
<dbReference type="PANTHER" id="PTHR43796:SF2">
    <property type="entry name" value="CARBOXYNORSPERMIDINE SYNTHASE"/>
    <property type="match status" value="1"/>
</dbReference>
<dbReference type="PANTHER" id="PTHR43796">
    <property type="entry name" value="CARBOXYNORSPERMIDINE SYNTHASE"/>
    <property type="match status" value="1"/>
</dbReference>